<dbReference type="Proteomes" id="UP000239907">
    <property type="component" value="Unassembled WGS sequence"/>
</dbReference>
<reference evidence="9 10" key="1">
    <citation type="submission" date="2016-12" db="EMBL/GenBank/DDBJ databases">
        <title>Study of bacterial adaptation to deep sea.</title>
        <authorList>
            <person name="Song J."/>
            <person name="Yoshizawa S."/>
            <person name="Kogure K."/>
        </authorList>
    </citation>
    <scope>NUCLEOTIDE SEQUENCE [LARGE SCALE GENOMIC DNA]</scope>
    <source>
        <strain evidence="9 10">SAORIC-165</strain>
    </source>
</reference>
<evidence type="ECO:0000259" key="8">
    <source>
        <dbReference type="PROSITE" id="PS52029"/>
    </source>
</evidence>
<dbReference type="UniPathway" id="UPA00219"/>
<dbReference type="CDD" id="cd16913">
    <property type="entry name" value="YkuD_like"/>
    <property type="match status" value="1"/>
</dbReference>
<evidence type="ECO:0000313" key="9">
    <source>
        <dbReference type="EMBL" id="PQJ27881.1"/>
    </source>
</evidence>
<dbReference type="PANTHER" id="PTHR36699:SF1">
    <property type="entry name" value="L,D-TRANSPEPTIDASE YAFK-RELATED"/>
    <property type="match status" value="1"/>
</dbReference>
<comment type="caution">
    <text evidence="9">The sequence shown here is derived from an EMBL/GenBank/DDBJ whole genome shotgun (WGS) entry which is preliminary data.</text>
</comment>
<accession>A0A2S7U087</accession>
<dbReference type="InterPro" id="IPR005490">
    <property type="entry name" value="LD_TPept_cat_dom"/>
</dbReference>
<keyword evidence="6 7" id="KW-0961">Cell wall biogenesis/degradation</keyword>
<feature type="active site" description="Nucleophile" evidence="7">
    <location>
        <position position="165"/>
    </location>
</feature>
<dbReference type="PANTHER" id="PTHR36699">
    <property type="entry name" value="LD-TRANSPEPTIDASE"/>
    <property type="match status" value="1"/>
</dbReference>
<evidence type="ECO:0000256" key="4">
    <source>
        <dbReference type="ARBA" id="ARBA00022960"/>
    </source>
</evidence>
<dbReference type="EMBL" id="MQWA01000001">
    <property type="protein sequence ID" value="PQJ27881.1"/>
    <property type="molecule type" value="Genomic_DNA"/>
</dbReference>
<dbReference type="GO" id="GO:0071555">
    <property type="term" value="P:cell wall organization"/>
    <property type="evidence" value="ECO:0007669"/>
    <property type="project" value="UniProtKB-UniRule"/>
</dbReference>
<comment type="similarity">
    <text evidence="2">Belongs to the YkuD family.</text>
</comment>
<dbReference type="GO" id="GO:0016740">
    <property type="term" value="F:transferase activity"/>
    <property type="evidence" value="ECO:0007669"/>
    <property type="project" value="UniProtKB-KW"/>
</dbReference>
<dbReference type="GO" id="GO:0009252">
    <property type="term" value="P:peptidoglycan biosynthetic process"/>
    <property type="evidence" value="ECO:0007669"/>
    <property type="project" value="UniProtKB-UniPathway"/>
</dbReference>
<keyword evidence="5 7" id="KW-0573">Peptidoglycan synthesis</keyword>
<dbReference type="GO" id="GO:0008360">
    <property type="term" value="P:regulation of cell shape"/>
    <property type="evidence" value="ECO:0007669"/>
    <property type="project" value="UniProtKB-UniRule"/>
</dbReference>
<dbReference type="InterPro" id="IPR038063">
    <property type="entry name" value="Transpep_catalytic_dom"/>
</dbReference>
<keyword evidence="4 7" id="KW-0133">Cell shape</keyword>
<dbReference type="OrthoDB" id="9809748at2"/>
<keyword evidence="3" id="KW-0808">Transferase</keyword>
<dbReference type="GO" id="GO:0004180">
    <property type="term" value="F:carboxypeptidase activity"/>
    <property type="evidence" value="ECO:0007669"/>
    <property type="project" value="UniProtKB-ARBA"/>
</dbReference>
<proteinExistence type="inferred from homology"/>
<name>A0A2S7U087_9BACT</name>
<evidence type="ECO:0000256" key="2">
    <source>
        <dbReference type="ARBA" id="ARBA00005992"/>
    </source>
</evidence>
<keyword evidence="10" id="KW-1185">Reference proteome</keyword>
<feature type="active site" description="Proton donor/acceptor" evidence="7">
    <location>
        <position position="157"/>
    </location>
</feature>
<dbReference type="SUPFAM" id="SSF141523">
    <property type="entry name" value="L,D-transpeptidase catalytic domain-like"/>
    <property type="match status" value="1"/>
</dbReference>
<evidence type="ECO:0000256" key="1">
    <source>
        <dbReference type="ARBA" id="ARBA00004752"/>
    </source>
</evidence>
<comment type="pathway">
    <text evidence="1 7">Cell wall biogenesis; peptidoglycan biosynthesis.</text>
</comment>
<evidence type="ECO:0000313" key="10">
    <source>
        <dbReference type="Proteomes" id="UP000239907"/>
    </source>
</evidence>
<evidence type="ECO:0000256" key="7">
    <source>
        <dbReference type="PROSITE-ProRule" id="PRU01373"/>
    </source>
</evidence>
<dbReference type="PROSITE" id="PS52029">
    <property type="entry name" value="LD_TPASE"/>
    <property type="match status" value="1"/>
</dbReference>
<gene>
    <name evidence="9" type="ORF">BSZ32_04785</name>
</gene>
<sequence>MLGIPITLYSLVKSETLSIPTTARRLIDKNYADGAKRAAAAADRVTPELTNSLREKDLKIGSPIFIRIFKESRELELWIESSSTKRFKFFRTYTIAGMSGNLGPKLAEGDLQAPEGFYAVNKRWMNPQSSYHLAFNIGYPNAYDRAHQYTGSAIMVHGSTVSIGCFAMTNEKIEEIYTLCDAALNNGQPFFRVHSFPFRLTDEKLATVSNQKWHIFWKELQAGYLHFEEHHRPPNVTVNAGRYGFAKE</sequence>
<evidence type="ECO:0000256" key="5">
    <source>
        <dbReference type="ARBA" id="ARBA00022984"/>
    </source>
</evidence>
<protein>
    <recommendedName>
        <fullName evidence="8">L,D-TPase catalytic domain-containing protein</fullName>
    </recommendedName>
</protein>
<feature type="domain" description="L,D-TPase catalytic" evidence="8">
    <location>
        <begin position="64"/>
        <end position="193"/>
    </location>
</feature>
<evidence type="ECO:0000256" key="6">
    <source>
        <dbReference type="ARBA" id="ARBA00023316"/>
    </source>
</evidence>
<evidence type="ECO:0000256" key="3">
    <source>
        <dbReference type="ARBA" id="ARBA00022679"/>
    </source>
</evidence>
<organism evidence="9 10">
    <name type="scientific">Rubritalea profundi</name>
    <dbReference type="NCBI Taxonomy" id="1658618"/>
    <lineage>
        <taxon>Bacteria</taxon>
        <taxon>Pseudomonadati</taxon>
        <taxon>Verrucomicrobiota</taxon>
        <taxon>Verrucomicrobiia</taxon>
        <taxon>Verrucomicrobiales</taxon>
        <taxon>Rubritaleaceae</taxon>
        <taxon>Rubritalea</taxon>
    </lineage>
</organism>
<dbReference type="Pfam" id="PF03734">
    <property type="entry name" value="YkuD"/>
    <property type="match status" value="1"/>
</dbReference>
<dbReference type="AlphaFoldDB" id="A0A2S7U087"/>